<feature type="transmembrane region" description="Helical" evidence="5">
    <location>
        <begin position="278"/>
        <end position="302"/>
    </location>
</feature>
<protein>
    <submittedName>
        <fullName evidence="6">Amino acid permease</fullName>
    </submittedName>
</protein>
<feature type="transmembrane region" description="Helical" evidence="5">
    <location>
        <begin position="398"/>
        <end position="420"/>
    </location>
</feature>
<keyword evidence="4 5" id="KW-0472">Membrane</keyword>
<gene>
    <name evidence="6" type="ORF">NCTC11807_00613</name>
</gene>
<dbReference type="GO" id="GO:0022857">
    <property type="term" value="F:transmembrane transporter activity"/>
    <property type="evidence" value="ECO:0007669"/>
    <property type="project" value="InterPro"/>
</dbReference>
<name>A0A380GYL3_9STAP</name>
<feature type="transmembrane region" description="Helical" evidence="5">
    <location>
        <begin position="370"/>
        <end position="392"/>
    </location>
</feature>
<feature type="transmembrane region" description="Helical" evidence="5">
    <location>
        <begin position="457"/>
        <end position="476"/>
    </location>
</feature>
<feature type="transmembrane region" description="Helical" evidence="5">
    <location>
        <begin position="73"/>
        <end position="106"/>
    </location>
</feature>
<evidence type="ECO:0000256" key="1">
    <source>
        <dbReference type="ARBA" id="ARBA00004141"/>
    </source>
</evidence>
<dbReference type="AlphaFoldDB" id="A0A380GYL3"/>
<keyword evidence="7" id="KW-1185">Reference proteome</keyword>
<dbReference type="InterPro" id="IPR002293">
    <property type="entry name" value="AA/rel_permease1"/>
</dbReference>
<feature type="transmembrane region" description="Helical" evidence="5">
    <location>
        <begin position="197"/>
        <end position="219"/>
    </location>
</feature>
<keyword evidence="3 5" id="KW-1133">Transmembrane helix</keyword>
<reference evidence="6 7" key="1">
    <citation type="submission" date="2018-06" db="EMBL/GenBank/DDBJ databases">
        <authorList>
            <consortium name="Pathogen Informatics"/>
            <person name="Doyle S."/>
        </authorList>
    </citation>
    <scope>NUCLEOTIDE SEQUENCE [LARGE SCALE GENOMIC DNA]</scope>
    <source>
        <strain evidence="6 7">NCTC11807</strain>
    </source>
</reference>
<keyword evidence="2 5" id="KW-0812">Transmembrane</keyword>
<evidence type="ECO:0000256" key="2">
    <source>
        <dbReference type="ARBA" id="ARBA00022692"/>
    </source>
</evidence>
<feature type="transmembrane region" description="Helical" evidence="5">
    <location>
        <begin position="131"/>
        <end position="153"/>
    </location>
</feature>
<evidence type="ECO:0000256" key="3">
    <source>
        <dbReference type="ARBA" id="ARBA00022989"/>
    </source>
</evidence>
<feature type="transmembrane region" description="Helical" evidence="5">
    <location>
        <begin position="432"/>
        <end position="451"/>
    </location>
</feature>
<dbReference type="PANTHER" id="PTHR47704">
    <property type="entry name" value="POTASSIUM TRANSPORTER KIMA"/>
    <property type="match status" value="1"/>
</dbReference>
<feature type="transmembrane region" description="Helical" evidence="5">
    <location>
        <begin position="322"/>
        <end position="349"/>
    </location>
</feature>
<dbReference type="GO" id="GO:0016020">
    <property type="term" value="C:membrane"/>
    <property type="evidence" value="ECO:0007669"/>
    <property type="project" value="UniProtKB-SubCell"/>
</dbReference>
<dbReference type="PANTHER" id="PTHR47704:SF1">
    <property type="entry name" value="POTASSIUM TRANSPORTER KIMA"/>
    <property type="match status" value="1"/>
</dbReference>
<evidence type="ECO:0000256" key="4">
    <source>
        <dbReference type="ARBA" id="ARBA00023136"/>
    </source>
</evidence>
<comment type="subcellular location">
    <subcellularLocation>
        <location evidence="1">Membrane</location>
        <topology evidence="1">Multi-pass membrane protein</topology>
    </subcellularLocation>
</comment>
<evidence type="ECO:0000313" key="7">
    <source>
        <dbReference type="Proteomes" id="UP000255425"/>
    </source>
</evidence>
<evidence type="ECO:0000313" key="6">
    <source>
        <dbReference type="EMBL" id="SUM68699.1"/>
    </source>
</evidence>
<dbReference type="Gene3D" id="1.20.1740.10">
    <property type="entry name" value="Amino acid/polyamine transporter I"/>
    <property type="match status" value="1"/>
</dbReference>
<dbReference type="Proteomes" id="UP000255425">
    <property type="component" value="Unassembled WGS sequence"/>
</dbReference>
<proteinExistence type="predicted"/>
<dbReference type="EMBL" id="UHDZ01000001">
    <property type="protein sequence ID" value="SUM68699.1"/>
    <property type="molecule type" value="Genomic_DNA"/>
</dbReference>
<accession>A0A380GYL3</accession>
<dbReference type="InterPro" id="IPR053153">
    <property type="entry name" value="APC_K+_Transporter"/>
</dbReference>
<evidence type="ECO:0000256" key="5">
    <source>
        <dbReference type="SAM" id="Phobius"/>
    </source>
</evidence>
<feature type="transmembrane region" description="Helical" evidence="5">
    <location>
        <begin position="165"/>
        <end position="185"/>
    </location>
</feature>
<organism evidence="6 7">
    <name type="scientific">Staphylococcus saccharolyticus</name>
    <dbReference type="NCBI Taxonomy" id="33028"/>
    <lineage>
        <taxon>Bacteria</taxon>
        <taxon>Bacillati</taxon>
        <taxon>Bacillota</taxon>
        <taxon>Bacilli</taxon>
        <taxon>Bacillales</taxon>
        <taxon>Staphylococcaceae</taxon>
        <taxon>Staphylococcus</taxon>
    </lineage>
</organism>
<sequence length="634" mass="70556">MKNLYILNLWEYSVPIDIRVKEVGVMFNQFKRLLIGRPKKNRDLKDEKITKFKGLAILSSDALSSVAYGPEQILITLSVIGAVASWYTLPIAGAVLILLTALIMSYRQIIYAYPKGGGAYMVSKTNLGEKWGLLAGGSLLVDYILTVAVSISSGADAFVAAFPNLYHFKVLIACLLVLFILIMNLRGLTESATVLSYPVYLFIVGLIILIIVGTYRVAIGDVHPHMQSTVGTAVPGVTLFLLLKAFSSGASSLTGVEAISNAVTNFKDPAPKNAVKTLVMMGTILAVLLVGIVSLSYVYGIMPQTETTVLSQLASKIFGENVAFYFVQATTVMILVLAANTGFTAFPMLAASMSKDKYMPRMFIVRGDRLGYSNSIITLGVLAIILIIVFNGMTENLIPLYAVGVFIPFTLAQFGMVLKWTRERPKGWSIKLSFNLVGGTITFIVFMILLVTKFNQVWPILLFLPFVVLVFIRINVHYKNIADELRSDIDVHDIPVVDRSLAIVPIQSITTAVDKSIYYAQMLANNDVIAVHVTFGDEDEKAFLAKWKRHFPEVRLVILHSEYRSIIRPISRFIDKIRKKANDQNYLITVVVPEFIPKKPWHNLLHNQTSVRLKMHLIYQKNVILCTIPFKLMK</sequence>
<dbReference type="Pfam" id="PF13520">
    <property type="entry name" value="AA_permease_2"/>
    <property type="match status" value="1"/>
</dbReference>